<dbReference type="GO" id="GO:0016301">
    <property type="term" value="F:kinase activity"/>
    <property type="evidence" value="ECO:0007669"/>
    <property type="project" value="UniProtKB-KW"/>
</dbReference>
<evidence type="ECO:0000256" key="14">
    <source>
        <dbReference type="ARBA" id="ARBA00023264"/>
    </source>
</evidence>
<keyword evidence="11" id="KW-0443">Lipid metabolism</keyword>
<evidence type="ECO:0000256" key="19">
    <source>
        <dbReference type="SAM" id="Phobius"/>
    </source>
</evidence>
<feature type="transmembrane region" description="Helical" evidence="19">
    <location>
        <begin position="23"/>
        <end position="43"/>
    </location>
</feature>
<evidence type="ECO:0000256" key="1">
    <source>
        <dbReference type="ARBA" id="ARBA00004651"/>
    </source>
</evidence>
<evidence type="ECO:0000256" key="13">
    <source>
        <dbReference type="ARBA" id="ARBA00023209"/>
    </source>
</evidence>
<dbReference type="InterPro" id="IPR033717">
    <property type="entry name" value="UDPK"/>
</dbReference>
<evidence type="ECO:0000256" key="18">
    <source>
        <dbReference type="PIRSR" id="PIRSR600829-4"/>
    </source>
</evidence>
<keyword evidence="3" id="KW-1003">Cell membrane</keyword>
<evidence type="ECO:0000256" key="4">
    <source>
        <dbReference type="ARBA" id="ARBA00022516"/>
    </source>
</evidence>
<feature type="binding site" evidence="17">
    <location>
        <position position="10"/>
    </location>
    <ligand>
        <name>ATP</name>
        <dbReference type="ChEBI" id="CHEBI:30616"/>
    </ligand>
</feature>
<reference evidence="20" key="1">
    <citation type="submission" date="2019-11" db="EMBL/GenBank/DDBJ databases">
        <title>Description of Pedobacter sp. LMG 31464T.</title>
        <authorList>
            <person name="Carlier A."/>
            <person name="Qi S."/>
            <person name="Vandamme P."/>
        </authorList>
    </citation>
    <scope>NUCLEOTIDE SEQUENCE</scope>
    <source>
        <strain evidence="20">LMG 31464</strain>
    </source>
</reference>
<evidence type="ECO:0000256" key="6">
    <source>
        <dbReference type="ARBA" id="ARBA00022692"/>
    </source>
</evidence>
<evidence type="ECO:0000256" key="11">
    <source>
        <dbReference type="ARBA" id="ARBA00023098"/>
    </source>
</evidence>
<name>A0A923E1X1_9SPHI</name>
<keyword evidence="18" id="KW-0479">Metal-binding</keyword>
<feature type="binding site" evidence="17">
    <location>
        <position position="3"/>
    </location>
    <ligand>
        <name>ATP</name>
        <dbReference type="ChEBI" id="CHEBI:30616"/>
    </ligand>
</feature>
<dbReference type="Proteomes" id="UP000601055">
    <property type="component" value="Unassembled WGS sequence"/>
</dbReference>
<evidence type="ECO:0000256" key="3">
    <source>
        <dbReference type="ARBA" id="ARBA00022475"/>
    </source>
</evidence>
<dbReference type="GO" id="GO:0008654">
    <property type="term" value="P:phospholipid biosynthetic process"/>
    <property type="evidence" value="ECO:0007669"/>
    <property type="project" value="UniProtKB-KW"/>
</dbReference>
<evidence type="ECO:0000256" key="7">
    <source>
        <dbReference type="ARBA" id="ARBA00022741"/>
    </source>
</evidence>
<dbReference type="EMBL" id="WNXD01000002">
    <property type="protein sequence ID" value="MBB2146735.1"/>
    <property type="molecule type" value="Genomic_DNA"/>
</dbReference>
<feature type="active site" description="Proton acceptor" evidence="15">
    <location>
        <position position="63"/>
    </location>
</feature>
<keyword evidence="21" id="KW-1185">Reference proteome</keyword>
<dbReference type="Pfam" id="PF01219">
    <property type="entry name" value="DAGK_prokar"/>
    <property type="match status" value="1"/>
</dbReference>
<dbReference type="InterPro" id="IPR000829">
    <property type="entry name" value="DAGK"/>
</dbReference>
<feature type="binding site" evidence="16">
    <location>
        <position position="3"/>
    </location>
    <ligand>
        <name>substrate</name>
    </ligand>
</feature>
<sequence>MKRFLKSFFYAFKGLAYAFKTQLNFKIHCFSGVLAIALGLYLNLSITEWLWIILAIAFVLIMELINTAIEVLVDLVSPQQHTKAGAIKDISAAAVLISALLALSIGLLIFVPKLI</sequence>
<evidence type="ECO:0000313" key="20">
    <source>
        <dbReference type="EMBL" id="MBB2146735.1"/>
    </source>
</evidence>
<keyword evidence="14" id="KW-1208">Phospholipid metabolism</keyword>
<gene>
    <name evidence="20" type="ORF">GM921_14620</name>
</gene>
<keyword evidence="10 19" id="KW-1133">Transmembrane helix</keyword>
<dbReference type="RefSeq" id="WP_182923373.1">
    <property type="nucleotide sequence ID" value="NZ_WNXD01000002.1"/>
</dbReference>
<evidence type="ECO:0000256" key="5">
    <source>
        <dbReference type="ARBA" id="ARBA00022679"/>
    </source>
</evidence>
<dbReference type="GO" id="GO:0005886">
    <property type="term" value="C:plasma membrane"/>
    <property type="evidence" value="ECO:0007669"/>
    <property type="project" value="UniProtKB-SubCell"/>
</dbReference>
<comment type="caution">
    <text evidence="20">The sequence shown here is derived from an EMBL/GenBank/DDBJ whole genome shotgun (WGS) entry which is preliminary data.</text>
</comment>
<feature type="binding site" evidence="18">
    <location>
        <position position="70"/>
    </location>
    <ligand>
        <name>a divalent metal cation</name>
        <dbReference type="ChEBI" id="CHEBI:60240"/>
    </ligand>
</feature>
<organism evidence="20 21">
    <name type="scientific">Pedobacter planticolens</name>
    <dbReference type="NCBI Taxonomy" id="2679964"/>
    <lineage>
        <taxon>Bacteria</taxon>
        <taxon>Pseudomonadati</taxon>
        <taxon>Bacteroidota</taxon>
        <taxon>Sphingobacteriia</taxon>
        <taxon>Sphingobacteriales</taxon>
        <taxon>Sphingobacteriaceae</taxon>
        <taxon>Pedobacter</taxon>
    </lineage>
</organism>
<evidence type="ECO:0000256" key="17">
    <source>
        <dbReference type="PIRSR" id="PIRSR600829-3"/>
    </source>
</evidence>
<feature type="binding site" evidence="17">
    <location>
        <position position="70"/>
    </location>
    <ligand>
        <name>ATP</name>
        <dbReference type="ChEBI" id="CHEBI:30616"/>
    </ligand>
</feature>
<comment type="subcellular location">
    <subcellularLocation>
        <location evidence="1">Cell membrane</location>
        <topology evidence="1">Multi-pass membrane protein</topology>
    </subcellularLocation>
</comment>
<accession>A0A923E1X1</accession>
<feature type="binding site" evidence="16">
    <location>
        <position position="63"/>
    </location>
    <ligand>
        <name>substrate</name>
    </ligand>
</feature>
<feature type="transmembrane region" description="Helical" evidence="19">
    <location>
        <begin position="49"/>
        <end position="69"/>
    </location>
</feature>
<dbReference type="CDD" id="cd14265">
    <property type="entry name" value="UDPK_IM_like"/>
    <property type="match status" value="1"/>
</dbReference>
<dbReference type="PROSITE" id="PS01069">
    <property type="entry name" value="DAGK_PROKAR"/>
    <property type="match status" value="1"/>
</dbReference>
<protein>
    <submittedName>
        <fullName evidence="20">Diacylglycerol kinase</fullName>
    </submittedName>
</protein>
<evidence type="ECO:0000256" key="8">
    <source>
        <dbReference type="ARBA" id="ARBA00022777"/>
    </source>
</evidence>
<keyword evidence="4" id="KW-0444">Lipid biosynthesis</keyword>
<dbReference type="PANTHER" id="PTHR34299:SF1">
    <property type="entry name" value="DIACYLGLYCEROL KINASE"/>
    <property type="match status" value="1"/>
</dbReference>
<comment type="cofactor">
    <cofactor evidence="18">
        <name>Mg(2+)</name>
        <dbReference type="ChEBI" id="CHEBI:18420"/>
    </cofactor>
    <text evidence="18">Mn(2+), Zn(2+), Cd(2+) and Co(2+) support activity to lesser extents.</text>
</comment>
<proteinExistence type="inferred from homology"/>
<dbReference type="InterPro" id="IPR036945">
    <property type="entry name" value="DAGK_sf"/>
</dbReference>
<keyword evidence="9 17" id="KW-0067">ATP-binding</keyword>
<evidence type="ECO:0000256" key="12">
    <source>
        <dbReference type="ARBA" id="ARBA00023136"/>
    </source>
</evidence>
<keyword evidence="5" id="KW-0808">Transferase</keyword>
<evidence type="ECO:0000256" key="16">
    <source>
        <dbReference type="PIRSR" id="PIRSR600829-2"/>
    </source>
</evidence>
<dbReference type="PANTHER" id="PTHR34299">
    <property type="entry name" value="DIACYLGLYCEROL KINASE"/>
    <property type="match status" value="1"/>
</dbReference>
<keyword evidence="18" id="KW-0460">Magnesium</keyword>
<evidence type="ECO:0000256" key="9">
    <source>
        <dbReference type="ARBA" id="ARBA00022840"/>
    </source>
</evidence>
<dbReference type="Gene3D" id="1.10.287.3610">
    <property type="match status" value="1"/>
</dbReference>
<keyword evidence="6 19" id="KW-0812">Transmembrane</keyword>
<evidence type="ECO:0000313" key="21">
    <source>
        <dbReference type="Proteomes" id="UP000601055"/>
    </source>
</evidence>
<keyword evidence="12 19" id="KW-0472">Membrane</keyword>
<evidence type="ECO:0000256" key="2">
    <source>
        <dbReference type="ARBA" id="ARBA00005967"/>
    </source>
</evidence>
<dbReference type="GO" id="GO:0046872">
    <property type="term" value="F:metal ion binding"/>
    <property type="evidence" value="ECO:0007669"/>
    <property type="project" value="UniProtKB-KW"/>
</dbReference>
<feature type="binding site" evidence="17">
    <location>
        <begin position="88"/>
        <end position="89"/>
    </location>
    <ligand>
        <name>ATP</name>
        <dbReference type="ChEBI" id="CHEBI:30616"/>
    </ligand>
</feature>
<evidence type="ECO:0000256" key="15">
    <source>
        <dbReference type="PIRSR" id="PIRSR600829-1"/>
    </source>
</evidence>
<dbReference type="GO" id="GO:0005524">
    <property type="term" value="F:ATP binding"/>
    <property type="evidence" value="ECO:0007669"/>
    <property type="project" value="UniProtKB-KW"/>
</dbReference>
<dbReference type="AlphaFoldDB" id="A0A923E1X1"/>
<keyword evidence="8 20" id="KW-0418">Kinase</keyword>
<keyword evidence="13" id="KW-0594">Phospholipid biosynthesis</keyword>
<comment type="similarity">
    <text evidence="2">Belongs to the bacterial diacylglycerol kinase family.</text>
</comment>
<evidence type="ECO:0000256" key="10">
    <source>
        <dbReference type="ARBA" id="ARBA00022989"/>
    </source>
</evidence>
<feature type="transmembrane region" description="Helical" evidence="19">
    <location>
        <begin position="90"/>
        <end position="111"/>
    </location>
</feature>
<keyword evidence="7 17" id="KW-0547">Nucleotide-binding</keyword>